<dbReference type="OrthoDB" id="265717at2759"/>
<dbReference type="EMBL" id="JAADJF010000172">
    <property type="protein sequence ID" value="KAF4435531.1"/>
    <property type="molecule type" value="Genomic_DNA"/>
</dbReference>
<name>A0A8H4JP57_9HYPO</name>
<protein>
    <submittedName>
        <fullName evidence="2">Heterokaryon incompatibility het-6</fullName>
    </submittedName>
</protein>
<comment type="caution">
    <text evidence="2">The sequence shown here is derived from an EMBL/GenBank/DDBJ whole genome shotgun (WGS) entry which is preliminary data.</text>
</comment>
<dbReference type="PANTHER" id="PTHR24148">
    <property type="entry name" value="ANKYRIN REPEAT DOMAIN-CONTAINING PROTEIN 39 HOMOLOG-RELATED"/>
    <property type="match status" value="1"/>
</dbReference>
<keyword evidence="3" id="KW-1185">Reference proteome</keyword>
<dbReference type="Pfam" id="PF26639">
    <property type="entry name" value="Het-6_barrel"/>
    <property type="match status" value="1"/>
</dbReference>
<dbReference type="InterPro" id="IPR052895">
    <property type="entry name" value="HetReg/Transcr_Mod"/>
</dbReference>
<feature type="domain" description="Heterokaryon incompatibility" evidence="1">
    <location>
        <begin position="49"/>
        <end position="194"/>
    </location>
</feature>
<dbReference type="PANTHER" id="PTHR24148:SF64">
    <property type="entry name" value="HETEROKARYON INCOMPATIBILITY DOMAIN-CONTAINING PROTEIN"/>
    <property type="match status" value="1"/>
</dbReference>
<reference evidence="2 3" key="1">
    <citation type="submission" date="2020-01" db="EMBL/GenBank/DDBJ databases">
        <title>Identification and distribution of gene clusters putatively required for synthesis of sphingolipid metabolism inhibitors in phylogenetically diverse species of the filamentous fungus Fusarium.</title>
        <authorList>
            <person name="Kim H.-S."/>
            <person name="Busman M."/>
            <person name="Brown D.W."/>
            <person name="Divon H."/>
            <person name="Uhlig S."/>
            <person name="Proctor R.H."/>
        </authorList>
    </citation>
    <scope>NUCLEOTIDE SEQUENCE [LARGE SCALE GENOMIC DNA]</scope>
    <source>
        <strain evidence="2 3">NRRL 13308</strain>
    </source>
</reference>
<organism evidence="2 3">
    <name type="scientific">Fusarium acutatum</name>
    <dbReference type="NCBI Taxonomy" id="78861"/>
    <lineage>
        <taxon>Eukaryota</taxon>
        <taxon>Fungi</taxon>
        <taxon>Dikarya</taxon>
        <taxon>Ascomycota</taxon>
        <taxon>Pezizomycotina</taxon>
        <taxon>Sordariomycetes</taxon>
        <taxon>Hypocreomycetidae</taxon>
        <taxon>Hypocreales</taxon>
        <taxon>Nectriaceae</taxon>
        <taxon>Fusarium</taxon>
        <taxon>Fusarium fujikuroi species complex</taxon>
    </lineage>
</organism>
<dbReference type="Proteomes" id="UP000536711">
    <property type="component" value="Unassembled WGS sequence"/>
</dbReference>
<dbReference type="AlphaFoldDB" id="A0A8H4JP57"/>
<evidence type="ECO:0000313" key="3">
    <source>
        <dbReference type="Proteomes" id="UP000536711"/>
    </source>
</evidence>
<accession>A0A8H4JP57</accession>
<gene>
    <name evidence="2" type="ORF">FACUT_7110</name>
</gene>
<evidence type="ECO:0000259" key="1">
    <source>
        <dbReference type="Pfam" id="PF06985"/>
    </source>
</evidence>
<dbReference type="InterPro" id="IPR010730">
    <property type="entry name" value="HET"/>
</dbReference>
<proteinExistence type="predicted"/>
<dbReference type="Pfam" id="PF06985">
    <property type="entry name" value="HET"/>
    <property type="match status" value="1"/>
</dbReference>
<sequence length="654" mass="74618">MYNHLQSLYAKNVLHKDDSFRLVSLQPGRDGAPLTLRLLNTKLCEAQPYEAVSYVWGNVKDLVSINVQCDEDTETQTLILQNCHAALSSFRDSESPRLLWIDSICIDQDSPTEKNHQLSLMAQIYKNASQVLVYLGQGTPDSDAAMICIREIDEPSNDDGYGAVEASAIVQENQSAVSNLFKRPWFFRVWVLQEITFAQKATVICGDCQLSWESFKVFFHWNVNAGWIQRLPFSVTYAVSPTPYVLHVTYGERLLKILEDTRTCGATDPRDKLYAILPLLDRHHEEMKEELEGYKEHWDYNEQELQELAIRQRRLNVQVDYSHSVSQVYTDLAILLMGSVGLDILSYVVKESAILGLPTWVPDWTIISPYWAATQKPAPGRYKPFAGFPRRPNQYIWGWKMLHPYLIDTWKSSKYTSVNTQLSRQLHVQAVSLGRIERIGDICDIAKNHFPVGEWEKLVPDESYLKHSEMPDDIAEDEFHKWHNGPLSLSKFLRTLTFDDVIYPEVAKASISHIKRYNGEVLKDDEGEWKCFGELTEKDKERIPLMEIFKGTGSFEKQAMRILKRCDGKRLCILSNGRIGLANDTAQVGDEVFVVEGASVPFILRKAITGGIEDGILEEVFNLIGGAFVLGVMNGEIWDLVEKGEARREKITIR</sequence>
<evidence type="ECO:0000313" key="2">
    <source>
        <dbReference type="EMBL" id="KAF4435531.1"/>
    </source>
</evidence>